<dbReference type="Proteomes" id="UP000004030">
    <property type="component" value="Unassembled WGS sequence"/>
</dbReference>
<dbReference type="AlphaFoldDB" id="G6EFP5"/>
<dbReference type="eggNOG" id="COG0179">
    <property type="taxonomic scope" value="Bacteria"/>
</dbReference>
<keyword evidence="4" id="KW-0413">Isomerase</keyword>
<dbReference type="InterPro" id="IPR051121">
    <property type="entry name" value="FAH"/>
</dbReference>
<dbReference type="GO" id="GO:0044281">
    <property type="term" value="P:small molecule metabolic process"/>
    <property type="evidence" value="ECO:0007669"/>
    <property type="project" value="UniProtKB-ARBA"/>
</dbReference>
<reference evidence="4 5" key="1">
    <citation type="journal article" date="2012" name="J. Bacteriol.">
        <title>Genome sequence of benzo(a)pyrene-degrading bacterium Novosphingobium pentaromativorans US6-1.</title>
        <authorList>
            <person name="Luo Y.R."/>
            <person name="Kang S.G."/>
            <person name="Kim S.J."/>
            <person name="Kim M.R."/>
            <person name="Li N."/>
            <person name="Lee J.H."/>
            <person name="Kwon K.K."/>
        </authorList>
    </citation>
    <scope>NUCLEOTIDE SEQUENCE [LARGE SCALE GENOMIC DNA]</scope>
    <source>
        <strain evidence="4 5">US6-1</strain>
    </source>
</reference>
<keyword evidence="5" id="KW-1185">Reference proteome</keyword>
<accession>G6EFP5</accession>
<dbReference type="PATRIC" id="fig|1088721.3.peg.3122"/>
<dbReference type="EMBL" id="AGFM01000052">
    <property type="protein sequence ID" value="EHJ59875.1"/>
    <property type="molecule type" value="Genomic_DNA"/>
</dbReference>
<dbReference type="InterPro" id="IPR036663">
    <property type="entry name" value="Fumarylacetoacetase_C_sf"/>
</dbReference>
<proteinExistence type="inferred from homology"/>
<name>G6EFP5_9SPHN</name>
<evidence type="ECO:0000259" key="3">
    <source>
        <dbReference type="Pfam" id="PF01557"/>
    </source>
</evidence>
<feature type="domain" description="Fumarylacetoacetase-like C-terminal" evidence="3">
    <location>
        <begin position="1"/>
        <end position="62"/>
    </location>
</feature>
<sequence length="66" mass="6981">MIFNVAALISYITEWITLKPGDIIASGTMGGFSFARAPPIFMKPGALAEVEISKIGVLVNGIVDEV</sequence>
<dbReference type="Pfam" id="PF01557">
    <property type="entry name" value="FAA_hydrolase"/>
    <property type="match status" value="1"/>
</dbReference>
<dbReference type="Gene3D" id="3.90.850.10">
    <property type="entry name" value="Fumarylacetoacetase-like, C-terminal domain"/>
    <property type="match status" value="1"/>
</dbReference>
<dbReference type="GO" id="GO:0016853">
    <property type="term" value="F:isomerase activity"/>
    <property type="evidence" value="ECO:0007669"/>
    <property type="project" value="UniProtKB-KW"/>
</dbReference>
<dbReference type="GO" id="GO:0046872">
    <property type="term" value="F:metal ion binding"/>
    <property type="evidence" value="ECO:0007669"/>
    <property type="project" value="UniProtKB-KW"/>
</dbReference>
<evidence type="ECO:0000313" key="4">
    <source>
        <dbReference type="EMBL" id="EHJ59875.1"/>
    </source>
</evidence>
<evidence type="ECO:0000256" key="1">
    <source>
        <dbReference type="ARBA" id="ARBA00010211"/>
    </source>
</evidence>
<dbReference type="PANTHER" id="PTHR42796:SF4">
    <property type="entry name" value="FUMARYLACETOACETATE HYDROLASE DOMAIN-CONTAINING PROTEIN 2A"/>
    <property type="match status" value="1"/>
</dbReference>
<dbReference type="PANTHER" id="PTHR42796">
    <property type="entry name" value="FUMARYLACETOACETATE HYDROLASE DOMAIN-CONTAINING PROTEIN 2A-RELATED"/>
    <property type="match status" value="1"/>
</dbReference>
<dbReference type="SUPFAM" id="SSF56529">
    <property type="entry name" value="FAH"/>
    <property type="match status" value="1"/>
</dbReference>
<comment type="similarity">
    <text evidence="1">Belongs to the FAH family.</text>
</comment>
<dbReference type="InterPro" id="IPR011234">
    <property type="entry name" value="Fumarylacetoacetase-like_C"/>
</dbReference>
<comment type="caution">
    <text evidence="4">The sequence shown here is derived from an EMBL/GenBank/DDBJ whole genome shotgun (WGS) entry which is preliminary data.</text>
</comment>
<keyword evidence="2" id="KW-0479">Metal-binding</keyword>
<protein>
    <submittedName>
        <fullName evidence="4">Putative bifunctional enzyme with isomerase/decarboxylase activity</fullName>
    </submittedName>
</protein>
<evidence type="ECO:0000256" key="2">
    <source>
        <dbReference type="ARBA" id="ARBA00022723"/>
    </source>
</evidence>
<organism evidence="4 5">
    <name type="scientific">Novosphingobium pentaromativorans US6-1</name>
    <dbReference type="NCBI Taxonomy" id="1088721"/>
    <lineage>
        <taxon>Bacteria</taxon>
        <taxon>Pseudomonadati</taxon>
        <taxon>Pseudomonadota</taxon>
        <taxon>Alphaproteobacteria</taxon>
        <taxon>Sphingomonadales</taxon>
        <taxon>Sphingomonadaceae</taxon>
        <taxon>Novosphingobium</taxon>
    </lineage>
</organism>
<evidence type="ECO:0000313" key="5">
    <source>
        <dbReference type="Proteomes" id="UP000004030"/>
    </source>
</evidence>
<gene>
    <name evidence="4" type="ORF">NSU_3166</name>
</gene>